<dbReference type="Pfam" id="PF13499">
    <property type="entry name" value="EF-hand_7"/>
    <property type="match status" value="1"/>
</dbReference>
<keyword evidence="1" id="KW-0106">Calcium</keyword>
<reference evidence="3 4" key="1">
    <citation type="submission" date="2024-11" db="EMBL/GenBank/DDBJ databases">
        <title>Chromosome-level genome assembly of the freshwater bivalve Anodonta woodiana.</title>
        <authorList>
            <person name="Chen X."/>
        </authorList>
    </citation>
    <scope>NUCLEOTIDE SEQUENCE [LARGE SCALE GENOMIC DNA]</scope>
    <source>
        <strain evidence="3">MN2024</strain>
        <tissue evidence="3">Gills</tissue>
    </source>
</reference>
<comment type="caution">
    <text evidence="3">The sequence shown here is derived from an EMBL/GenBank/DDBJ whole genome shotgun (WGS) entry which is preliminary data.</text>
</comment>
<dbReference type="Proteomes" id="UP001634394">
    <property type="component" value="Unassembled WGS sequence"/>
</dbReference>
<organism evidence="3 4">
    <name type="scientific">Sinanodonta woodiana</name>
    <name type="common">Chinese pond mussel</name>
    <name type="synonym">Anodonta woodiana</name>
    <dbReference type="NCBI Taxonomy" id="1069815"/>
    <lineage>
        <taxon>Eukaryota</taxon>
        <taxon>Metazoa</taxon>
        <taxon>Spiralia</taxon>
        <taxon>Lophotrochozoa</taxon>
        <taxon>Mollusca</taxon>
        <taxon>Bivalvia</taxon>
        <taxon>Autobranchia</taxon>
        <taxon>Heteroconchia</taxon>
        <taxon>Palaeoheterodonta</taxon>
        <taxon>Unionida</taxon>
        <taxon>Unionoidea</taxon>
        <taxon>Unionidae</taxon>
        <taxon>Unioninae</taxon>
        <taxon>Sinanodonta</taxon>
    </lineage>
</organism>
<protein>
    <recommendedName>
        <fullName evidence="2">EF-hand domain-containing protein</fullName>
    </recommendedName>
</protein>
<evidence type="ECO:0000313" key="4">
    <source>
        <dbReference type="Proteomes" id="UP001634394"/>
    </source>
</evidence>
<dbReference type="AlphaFoldDB" id="A0ABD3WDD8"/>
<name>A0ABD3WDD8_SINWO</name>
<dbReference type="PROSITE" id="PS00018">
    <property type="entry name" value="EF_HAND_1"/>
    <property type="match status" value="1"/>
</dbReference>
<gene>
    <name evidence="3" type="ORF">ACJMK2_038806</name>
</gene>
<sequence length="106" mass="12259">MILLAEYIQAWTSFDTDGDSYLLKEEARAAVEQLEAGSNSYLEDMFGNQRFGFFEQQFKQIDNNNDGAVSLPEFEAYYNKFVPILDALDLFKNNIRKPPIIFSKRS</sequence>
<dbReference type="SMART" id="SM00054">
    <property type="entry name" value="EFh"/>
    <property type="match status" value="2"/>
</dbReference>
<dbReference type="PROSITE" id="PS50222">
    <property type="entry name" value="EF_HAND_2"/>
    <property type="match status" value="2"/>
</dbReference>
<accession>A0ABD3WDD8</accession>
<feature type="domain" description="EF-hand" evidence="2">
    <location>
        <begin position="49"/>
        <end position="84"/>
    </location>
</feature>
<evidence type="ECO:0000256" key="1">
    <source>
        <dbReference type="ARBA" id="ARBA00022837"/>
    </source>
</evidence>
<dbReference type="Gene3D" id="1.10.238.10">
    <property type="entry name" value="EF-hand"/>
    <property type="match status" value="1"/>
</dbReference>
<dbReference type="SUPFAM" id="SSF47473">
    <property type="entry name" value="EF-hand"/>
    <property type="match status" value="1"/>
</dbReference>
<evidence type="ECO:0000313" key="3">
    <source>
        <dbReference type="EMBL" id="KAL3870763.1"/>
    </source>
</evidence>
<dbReference type="InterPro" id="IPR002048">
    <property type="entry name" value="EF_hand_dom"/>
</dbReference>
<dbReference type="InterPro" id="IPR018247">
    <property type="entry name" value="EF_Hand_1_Ca_BS"/>
</dbReference>
<dbReference type="EMBL" id="JBJQND010000007">
    <property type="protein sequence ID" value="KAL3870763.1"/>
    <property type="molecule type" value="Genomic_DNA"/>
</dbReference>
<dbReference type="InterPro" id="IPR011992">
    <property type="entry name" value="EF-hand-dom_pair"/>
</dbReference>
<evidence type="ECO:0000259" key="2">
    <source>
        <dbReference type="PROSITE" id="PS50222"/>
    </source>
</evidence>
<proteinExistence type="predicted"/>
<feature type="domain" description="EF-hand" evidence="2">
    <location>
        <begin position="2"/>
        <end position="37"/>
    </location>
</feature>
<keyword evidence="4" id="KW-1185">Reference proteome</keyword>